<comment type="caution">
    <text evidence="2">The sequence shown here is derived from an EMBL/GenBank/DDBJ whole genome shotgun (WGS) entry which is preliminary data.</text>
</comment>
<dbReference type="InterPro" id="IPR046896">
    <property type="entry name" value="Cup1-like_N"/>
</dbReference>
<evidence type="ECO:0000313" key="3">
    <source>
        <dbReference type="Proteomes" id="UP000030854"/>
    </source>
</evidence>
<dbReference type="HOGENOM" id="CLU_042937_1_0_1"/>
<dbReference type="EMBL" id="JNVN01000438">
    <property type="protein sequence ID" value="KHJ35299.1"/>
    <property type="molecule type" value="Genomic_DNA"/>
</dbReference>
<name>A0A0B1PFH7_UNCNE</name>
<feature type="coiled-coil region" evidence="1">
    <location>
        <begin position="283"/>
        <end position="317"/>
    </location>
</feature>
<sequence length="322" mass="37307">MPAPSQFFPRASSRHRFACKALYHALLKPCNKIPLPSNFPVRGRVNPIRHLIRKRFRQNIKSDSPKLIRKGLKIGYLAEHLLRLAALGVKPAIEQVHSCLYSIALEADIARDNCVQPRSNIHKRQRVWPIPGAMKIVDIRPLPLEKISSGKRHVPSLVLTSGGFPFLRFKKSQSPYLSRVIRDRVNQKQKMLDQSNLLQETEELGKTEDAWENIILSEIARSGIGGIDRSGLDQWWTEDWGKGLGEDERSWAVATSEVRKNYEIGIKADRARAKRFGENLIRIRDQEKKLWQMERTKKKIEKQQERLKKRQQMFDENKITLI</sequence>
<accession>A0A0B1PFH7</accession>
<dbReference type="CDD" id="cd20273">
    <property type="entry name" value="Complex1_LYR_unchar"/>
    <property type="match status" value="1"/>
</dbReference>
<proteinExistence type="predicted"/>
<reference evidence="2 3" key="1">
    <citation type="journal article" date="2014" name="BMC Genomics">
        <title>Adaptive genomic structural variation in the grape powdery mildew pathogen, Erysiphe necator.</title>
        <authorList>
            <person name="Jones L."/>
            <person name="Riaz S."/>
            <person name="Morales-Cruz A."/>
            <person name="Amrine K.C."/>
            <person name="McGuire B."/>
            <person name="Gubler W.D."/>
            <person name="Walker M.A."/>
            <person name="Cantu D."/>
        </authorList>
    </citation>
    <scope>NUCLEOTIDE SEQUENCE [LARGE SCALE GENOMIC DNA]</scope>
    <source>
        <strain evidence="3">c</strain>
    </source>
</reference>
<dbReference type="OMA" id="KKSTQHR"/>
<evidence type="ECO:0000256" key="1">
    <source>
        <dbReference type="SAM" id="Coils"/>
    </source>
</evidence>
<dbReference type="STRING" id="52586.A0A0B1PFH7"/>
<evidence type="ECO:0000313" key="2">
    <source>
        <dbReference type="EMBL" id="KHJ35299.1"/>
    </source>
</evidence>
<protein>
    <submittedName>
        <fullName evidence="2">Putative dna repair protein</fullName>
    </submittedName>
</protein>
<keyword evidence="3" id="KW-1185">Reference proteome</keyword>
<dbReference type="AlphaFoldDB" id="A0A0B1PFH7"/>
<keyword evidence="1" id="KW-0175">Coiled coil</keyword>
<gene>
    <name evidence="2" type="ORF">EV44_g1591</name>
</gene>
<organism evidence="2 3">
    <name type="scientific">Uncinula necator</name>
    <name type="common">Grape powdery mildew</name>
    <dbReference type="NCBI Taxonomy" id="52586"/>
    <lineage>
        <taxon>Eukaryota</taxon>
        <taxon>Fungi</taxon>
        <taxon>Dikarya</taxon>
        <taxon>Ascomycota</taxon>
        <taxon>Pezizomycotina</taxon>
        <taxon>Leotiomycetes</taxon>
        <taxon>Erysiphales</taxon>
        <taxon>Erysiphaceae</taxon>
        <taxon>Erysiphe</taxon>
    </lineage>
</organism>
<dbReference type="Proteomes" id="UP000030854">
    <property type="component" value="Unassembled WGS sequence"/>
</dbReference>